<protein>
    <recommendedName>
        <fullName evidence="1">VOC domain-containing protein</fullName>
    </recommendedName>
</protein>
<organism evidence="2 3">
    <name type="scientific">Streptomyces albiaxialis</name>
    <dbReference type="NCBI Taxonomy" id="329523"/>
    <lineage>
        <taxon>Bacteria</taxon>
        <taxon>Bacillati</taxon>
        <taxon>Actinomycetota</taxon>
        <taxon>Actinomycetes</taxon>
        <taxon>Kitasatosporales</taxon>
        <taxon>Streptomycetaceae</taxon>
        <taxon>Streptomyces</taxon>
    </lineage>
</organism>
<dbReference type="EMBL" id="BAAAPE010000016">
    <property type="protein sequence ID" value="GAA2097745.1"/>
    <property type="molecule type" value="Genomic_DNA"/>
</dbReference>
<dbReference type="RefSeq" id="WP_344533814.1">
    <property type="nucleotide sequence ID" value="NZ_BAAAPE010000016.1"/>
</dbReference>
<dbReference type="InterPro" id="IPR037523">
    <property type="entry name" value="VOC_core"/>
</dbReference>
<dbReference type="SUPFAM" id="SSF54593">
    <property type="entry name" value="Glyoxalase/Bleomycin resistance protein/Dihydroxybiphenyl dioxygenase"/>
    <property type="match status" value="2"/>
</dbReference>
<comment type="caution">
    <text evidence="2">The sequence shown here is derived from an EMBL/GenBank/DDBJ whole genome shotgun (WGS) entry which is preliminary data.</text>
</comment>
<dbReference type="PANTHER" id="PTHR33993:SF14">
    <property type="entry name" value="GB|AAF24581.1"/>
    <property type="match status" value="1"/>
</dbReference>
<dbReference type="Gene3D" id="3.10.180.10">
    <property type="entry name" value="2,3-Dihydroxybiphenyl 1,2-Dioxygenase, domain 1"/>
    <property type="match status" value="1"/>
</dbReference>
<dbReference type="PROSITE" id="PS51819">
    <property type="entry name" value="VOC"/>
    <property type="match status" value="1"/>
</dbReference>
<reference evidence="2 3" key="1">
    <citation type="journal article" date="2019" name="Int. J. Syst. Evol. Microbiol.">
        <title>The Global Catalogue of Microorganisms (GCM) 10K type strain sequencing project: providing services to taxonomists for standard genome sequencing and annotation.</title>
        <authorList>
            <consortium name="The Broad Institute Genomics Platform"/>
            <consortium name="The Broad Institute Genome Sequencing Center for Infectious Disease"/>
            <person name="Wu L."/>
            <person name="Ma J."/>
        </authorList>
    </citation>
    <scope>NUCLEOTIDE SEQUENCE [LARGE SCALE GENOMIC DNA]</scope>
    <source>
        <strain evidence="2 3">JCM 15478</strain>
    </source>
</reference>
<gene>
    <name evidence="2" type="ORF">GCM10009801_68350</name>
</gene>
<proteinExistence type="predicted"/>
<evidence type="ECO:0000313" key="3">
    <source>
        <dbReference type="Proteomes" id="UP001500016"/>
    </source>
</evidence>
<dbReference type="PANTHER" id="PTHR33993">
    <property type="entry name" value="GLYOXALASE-RELATED"/>
    <property type="match status" value="1"/>
</dbReference>
<dbReference type="Pfam" id="PF00903">
    <property type="entry name" value="Glyoxalase"/>
    <property type="match status" value="1"/>
</dbReference>
<dbReference type="InterPro" id="IPR052164">
    <property type="entry name" value="Anthracycline_SecMetBiosynth"/>
</dbReference>
<sequence>MTDARLGSVDEFCWMDLKTRDMPGTAAFFSEVLGWSFAVDGEDWRRATKISVGGHRIGSVSDLANPVYPPGTPPHIAYYLAVDEVDGHIEAAASKGARLVVPPFDAGDQGRMAMLLDPLGAAFSLWQPYAFGGWNLPPDLPGAPRRMALACEQPDRARHFYREVLGASLACADFVPSLHPVASAPQWELAVGAEDPDAVAARARVYGPEAVSRTEEPGGPVVRVTSPEGLRFQVRALNP</sequence>
<evidence type="ECO:0000259" key="1">
    <source>
        <dbReference type="PROSITE" id="PS51819"/>
    </source>
</evidence>
<accession>A0ABN2WRP9</accession>
<dbReference type="InterPro" id="IPR004360">
    <property type="entry name" value="Glyas_Fos-R_dOase_dom"/>
</dbReference>
<name>A0ABN2WRP9_9ACTN</name>
<keyword evidence="3" id="KW-1185">Reference proteome</keyword>
<feature type="domain" description="VOC" evidence="1">
    <location>
        <begin position="11"/>
        <end position="128"/>
    </location>
</feature>
<dbReference type="CDD" id="cd07247">
    <property type="entry name" value="SgaA_N_like"/>
    <property type="match status" value="1"/>
</dbReference>
<dbReference type="Proteomes" id="UP001500016">
    <property type="component" value="Unassembled WGS sequence"/>
</dbReference>
<dbReference type="InterPro" id="IPR029068">
    <property type="entry name" value="Glyas_Bleomycin-R_OHBP_Dase"/>
</dbReference>
<dbReference type="CDD" id="cd06587">
    <property type="entry name" value="VOC"/>
    <property type="match status" value="1"/>
</dbReference>
<evidence type="ECO:0000313" key="2">
    <source>
        <dbReference type="EMBL" id="GAA2097745.1"/>
    </source>
</evidence>